<keyword evidence="8" id="KW-1185">Reference proteome</keyword>
<dbReference type="InterPro" id="IPR001969">
    <property type="entry name" value="Aspartic_peptidase_AS"/>
</dbReference>
<evidence type="ECO:0000256" key="3">
    <source>
        <dbReference type="RuleBase" id="RU000454"/>
    </source>
</evidence>
<dbReference type="SUPFAM" id="SSF50630">
    <property type="entry name" value="Acid proteases"/>
    <property type="match status" value="1"/>
</dbReference>
<evidence type="ECO:0000256" key="2">
    <source>
        <dbReference type="ARBA" id="ARBA00022750"/>
    </source>
</evidence>
<feature type="signal peptide" evidence="5">
    <location>
        <begin position="1"/>
        <end position="20"/>
    </location>
</feature>
<dbReference type="Proteomes" id="UP000054270">
    <property type="component" value="Unassembled WGS sequence"/>
</dbReference>
<keyword evidence="4" id="KW-0812">Transmembrane</keyword>
<evidence type="ECO:0000256" key="5">
    <source>
        <dbReference type="SAM" id="SignalP"/>
    </source>
</evidence>
<evidence type="ECO:0000256" key="4">
    <source>
        <dbReference type="SAM" id="Phobius"/>
    </source>
</evidence>
<evidence type="ECO:0000259" key="6">
    <source>
        <dbReference type="PROSITE" id="PS51767"/>
    </source>
</evidence>
<keyword evidence="4" id="KW-0472">Membrane</keyword>
<keyword evidence="5" id="KW-0732">Signal</keyword>
<dbReference type="OrthoDB" id="15189at2759"/>
<dbReference type="GO" id="GO:0006508">
    <property type="term" value="P:proteolysis"/>
    <property type="evidence" value="ECO:0007669"/>
    <property type="project" value="UniProtKB-KW"/>
</dbReference>
<feature type="chain" id="PRO_5002248843" description="Peptidase A1 domain-containing protein" evidence="5">
    <location>
        <begin position="21"/>
        <end position="472"/>
    </location>
</feature>
<dbReference type="PROSITE" id="PS51767">
    <property type="entry name" value="PEPTIDASE_A1"/>
    <property type="match status" value="1"/>
</dbReference>
<dbReference type="InterPro" id="IPR001461">
    <property type="entry name" value="Aspartic_peptidase_A1"/>
</dbReference>
<protein>
    <recommendedName>
        <fullName evidence="6">Peptidase A1 domain-containing protein</fullName>
    </recommendedName>
</protein>
<name>A0A0D2NR54_HYPSF</name>
<dbReference type="GO" id="GO:0004190">
    <property type="term" value="F:aspartic-type endopeptidase activity"/>
    <property type="evidence" value="ECO:0007669"/>
    <property type="project" value="UniProtKB-KW"/>
</dbReference>
<evidence type="ECO:0000256" key="1">
    <source>
        <dbReference type="ARBA" id="ARBA00007447"/>
    </source>
</evidence>
<proteinExistence type="inferred from homology"/>
<dbReference type="EMBL" id="KN817560">
    <property type="protein sequence ID" value="KJA21229.1"/>
    <property type="molecule type" value="Genomic_DNA"/>
</dbReference>
<dbReference type="InterPro" id="IPR034164">
    <property type="entry name" value="Pepsin-like_dom"/>
</dbReference>
<evidence type="ECO:0000313" key="7">
    <source>
        <dbReference type="EMBL" id="KJA21229.1"/>
    </source>
</evidence>
<dbReference type="InterPro" id="IPR021109">
    <property type="entry name" value="Peptidase_aspartic_dom_sf"/>
</dbReference>
<dbReference type="PROSITE" id="PS00141">
    <property type="entry name" value="ASP_PROTEASE"/>
    <property type="match status" value="1"/>
</dbReference>
<comment type="similarity">
    <text evidence="1 3">Belongs to the peptidase A1 family.</text>
</comment>
<evidence type="ECO:0000313" key="8">
    <source>
        <dbReference type="Proteomes" id="UP000054270"/>
    </source>
</evidence>
<dbReference type="STRING" id="945553.A0A0D2NR54"/>
<organism evidence="7 8">
    <name type="scientific">Hypholoma sublateritium (strain FD-334 SS-4)</name>
    <dbReference type="NCBI Taxonomy" id="945553"/>
    <lineage>
        <taxon>Eukaryota</taxon>
        <taxon>Fungi</taxon>
        <taxon>Dikarya</taxon>
        <taxon>Basidiomycota</taxon>
        <taxon>Agaricomycotina</taxon>
        <taxon>Agaricomycetes</taxon>
        <taxon>Agaricomycetidae</taxon>
        <taxon>Agaricales</taxon>
        <taxon>Agaricineae</taxon>
        <taxon>Strophariaceae</taxon>
        <taxon>Hypholoma</taxon>
    </lineage>
</organism>
<feature type="domain" description="Peptidase A1" evidence="6">
    <location>
        <begin position="59"/>
        <end position="393"/>
    </location>
</feature>
<sequence length="472" mass="51195">MAQPSLVFLLFLVCIDLIQAYHFKFRGSHDISSGLASRANAETQIAGSVMLSNKGDVSYYADIVVGAQTFTVLVDTGSSDLWVAGTVLKSTPTGQNASIKYAANSVTGSIKRANVQFAGQQVIDQAFLEIQPGDNNLEGHGILGLGPASGSFISKDLPLGTGETLLNRIFTQNSSTANFFTLLLGRNNDPSTFFEGSVTVGEVLSDYKAILGEPRMPVTSVVESDHVDQHLQVLLDPNGIINSDGIPIPIKTAVEQTVNKDQATVVFDSGFTLPQFPRAIVDQIYGRYAESEYREVPGFGGVYVLPCEQEVNLTLKFFGKSYPMHPLDMTMDPTSVNLSALETADGQNACIGTFQPFTYTRGNFPSYDIVLGMSFLRNVYSFFNFGKYTQNSTTIEEPYIQLLSITDLAEAHSDFVTIRLGGIDTTASRKLIPTTSSSSKHRTTYYIVAGVLGALVLSAIVAFTVLRSARRR</sequence>
<keyword evidence="2 3" id="KW-0064">Aspartyl protease</keyword>
<dbReference type="PANTHER" id="PTHR47966">
    <property type="entry name" value="BETA-SITE APP-CLEAVING ENZYME, ISOFORM A-RELATED"/>
    <property type="match status" value="1"/>
</dbReference>
<accession>A0A0D2NR54</accession>
<dbReference type="InterPro" id="IPR033121">
    <property type="entry name" value="PEPTIDASE_A1"/>
</dbReference>
<feature type="transmembrane region" description="Helical" evidence="4">
    <location>
        <begin position="445"/>
        <end position="466"/>
    </location>
</feature>
<keyword evidence="3" id="KW-0645">Protease</keyword>
<keyword evidence="4" id="KW-1133">Transmembrane helix</keyword>
<dbReference type="Pfam" id="PF00026">
    <property type="entry name" value="Asp"/>
    <property type="match status" value="1"/>
</dbReference>
<dbReference type="AlphaFoldDB" id="A0A0D2NR54"/>
<dbReference type="CDD" id="cd05471">
    <property type="entry name" value="pepsin_like"/>
    <property type="match status" value="1"/>
</dbReference>
<dbReference type="PRINTS" id="PR00792">
    <property type="entry name" value="PEPSIN"/>
</dbReference>
<gene>
    <name evidence="7" type="ORF">HYPSUDRAFT_140963</name>
</gene>
<keyword evidence="3" id="KW-0378">Hydrolase</keyword>
<dbReference type="PANTHER" id="PTHR47966:SF51">
    <property type="entry name" value="BETA-SITE APP-CLEAVING ENZYME, ISOFORM A-RELATED"/>
    <property type="match status" value="1"/>
</dbReference>
<dbReference type="OMA" id="TCVGAFQ"/>
<dbReference type="Gene3D" id="2.40.70.10">
    <property type="entry name" value="Acid Proteases"/>
    <property type="match status" value="2"/>
</dbReference>
<reference evidence="8" key="1">
    <citation type="submission" date="2014-04" db="EMBL/GenBank/DDBJ databases">
        <title>Evolutionary Origins and Diversification of the Mycorrhizal Mutualists.</title>
        <authorList>
            <consortium name="DOE Joint Genome Institute"/>
            <consortium name="Mycorrhizal Genomics Consortium"/>
            <person name="Kohler A."/>
            <person name="Kuo A."/>
            <person name="Nagy L.G."/>
            <person name="Floudas D."/>
            <person name="Copeland A."/>
            <person name="Barry K.W."/>
            <person name="Cichocki N."/>
            <person name="Veneault-Fourrey C."/>
            <person name="LaButti K."/>
            <person name="Lindquist E.A."/>
            <person name="Lipzen A."/>
            <person name="Lundell T."/>
            <person name="Morin E."/>
            <person name="Murat C."/>
            <person name="Riley R."/>
            <person name="Ohm R."/>
            <person name="Sun H."/>
            <person name="Tunlid A."/>
            <person name="Henrissat B."/>
            <person name="Grigoriev I.V."/>
            <person name="Hibbett D.S."/>
            <person name="Martin F."/>
        </authorList>
    </citation>
    <scope>NUCLEOTIDE SEQUENCE [LARGE SCALE GENOMIC DNA]</scope>
    <source>
        <strain evidence="8">FD-334 SS-4</strain>
    </source>
</reference>